<dbReference type="PANTHER" id="PTHR39321:SF3">
    <property type="entry name" value="PHOSPHOPANTETHEINE ADENYLYLTRANSFERASE"/>
    <property type="match status" value="1"/>
</dbReference>
<evidence type="ECO:0000256" key="4">
    <source>
        <dbReference type="ARBA" id="ARBA00022642"/>
    </source>
</evidence>
<evidence type="ECO:0000256" key="9">
    <source>
        <dbReference type="ARBA" id="ARBA00023027"/>
    </source>
</evidence>
<comment type="function">
    <text evidence="1 11">Catalyzes the reversible adenylation of nicotinate mononucleotide (NaMN) to nicotinic acid adenine dinucleotide (NaAD).</text>
</comment>
<name>A0A5N0T641_9GAMM</name>
<dbReference type="UniPathway" id="UPA00253">
    <property type="reaction ID" value="UER00332"/>
</dbReference>
<dbReference type="HAMAP" id="MF_00244">
    <property type="entry name" value="NaMN_adenylyltr"/>
    <property type="match status" value="1"/>
</dbReference>
<dbReference type="NCBIfam" id="NF000839">
    <property type="entry name" value="PRK00071.1-1"/>
    <property type="match status" value="1"/>
</dbReference>
<evidence type="ECO:0000256" key="10">
    <source>
        <dbReference type="ARBA" id="ARBA00048721"/>
    </source>
</evidence>
<dbReference type="InterPro" id="IPR005248">
    <property type="entry name" value="NadD/NMNAT"/>
</dbReference>
<dbReference type="PANTHER" id="PTHR39321">
    <property type="entry name" value="NICOTINATE-NUCLEOTIDE ADENYLYLTRANSFERASE-RELATED"/>
    <property type="match status" value="1"/>
</dbReference>
<proteinExistence type="inferred from homology"/>
<dbReference type="AlphaFoldDB" id="A0A5N0T641"/>
<keyword evidence="5 11" id="KW-0808">Transferase</keyword>
<evidence type="ECO:0000259" key="12">
    <source>
        <dbReference type="Pfam" id="PF01467"/>
    </source>
</evidence>
<keyword evidence="14" id="KW-1185">Reference proteome</keyword>
<dbReference type="GO" id="GO:0005524">
    <property type="term" value="F:ATP binding"/>
    <property type="evidence" value="ECO:0007669"/>
    <property type="project" value="UniProtKB-KW"/>
</dbReference>
<dbReference type="GO" id="GO:0004515">
    <property type="term" value="F:nicotinate-nucleotide adenylyltransferase activity"/>
    <property type="evidence" value="ECO:0007669"/>
    <property type="project" value="UniProtKB-UniRule"/>
</dbReference>
<dbReference type="CDD" id="cd02165">
    <property type="entry name" value="NMNAT"/>
    <property type="match status" value="1"/>
</dbReference>
<dbReference type="GO" id="GO:0009435">
    <property type="term" value="P:NAD+ biosynthetic process"/>
    <property type="evidence" value="ECO:0007669"/>
    <property type="project" value="UniProtKB-UniRule"/>
</dbReference>
<dbReference type="SUPFAM" id="SSF52374">
    <property type="entry name" value="Nucleotidylyl transferase"/>
    <property type="match status" value="1"/>
</dbReference>
<dbReference type="Gene3D" id="3.40.50.620">
    <property type="entry name" value="HUPs"/>
    <property type="match status" value="1"/>
</dbReference>
<dbReference type="EC" id="2.7.7.18" evidence="11"/>
<dbReference type="NCBIfam" id="NF000840">
    <property type="entry name" value="PRK00071.1-3"/>
    <property type="match status" value="1"/>
</dbReference>
<comment type="similarity">
    <text evidence="3 11">Belongs to the NadD family.</text>
</comment>
<keyword evidence="4 11" id="KW-0662">Pyridine nucleotide biosynthesis</keyword>
<evidence type="ECO:0000256" key="8">
    <source>
        <dbReference type="ARBA" id="ARBA00022840"/>
    </source>
</evidence>
<keyword evidence="7 11" id="KW-0547">Nucleotide-binding</keyword>
<reference evidence="13 14" key="1">
    <citation type="submission" date="2019-09" db="EMBL/GenBank/DDBJ databases">
        <title>Wenzhouxiangella sp. Genome sequencing and assembly.</title>
        <authorList>
            <person name="Zhang R."/>
        </authorList>
    </citation>
    <scope>NUCLEOTIDE SEQUENCE [LARGE SCALE GENOMIC DNA]</scope>
    <source>
        <strain evidence="13 14">W260</strain>
    </source>
</reference>
<protein>
    <recommendedName>
        <fullName evidence="11">Probable nicotinate-nucleotide adenylyltransferase</fullName>
        <ecNumber evidence="11">2.7.7.18</ecNumber>
    </recommendedName>
    <alternativeName>
        <fullName evidence="11">Deamido-NAD(+) diphosphorylase</fullName>
    </alternativeName>
    <alternativeName>
        <fullName evidence="11">Deamido-NAD(+) pyrophosphorylase</fullName>
    </alternativeName>
    <alternativeName>
        <fullName evidence="11">Nicotinate mononucleotide adenylyltransferase</fullName>
        <shortName evidence="11">NaMN adenylyltransferase</shortName>
    </alternativeName>
</protein>
<dbReference type="Proteomes" id="UP000325372">
    <property type="component" value="Unassembled WGS sequence"/>
</dbReference>
<evidence type="ECO:0000313" key="13">
    <source>
        <dbReference type="EMBL" id="KAA9130332.1"/>
    </source>
</evidence>
<evidence type="ECO:0000256" key="3">
    <source>
        <dbReference type="ARBA" id="ARBA00009014"/>
    </source>
</evidence>
<feature type="domain" description="Cytidyltransferase-like" evidence="12">
    <location>
        <begin position="3"/>
        <end position="181"/>
    </location>
</feature>
<evidence type="ECO:0000256" key="11">
    <source>
        <dbReference type="HAMAP-Rule" id="MF_00244"/>
    </source>
</evidence>
<dbReference type="Pfam" id="PF01467">
    <property type="entry name" value="CTP_transf_like"/>
    <property type="match status" value="1"/>
</dbReference>
<dbReference type="InterPro" id="IPR014729">
    <property type="entry name" value="Rossmann-like_a/b/a_fold"/>
</dbReference>
<dbReference type="EMBL" id="VYXP01000008">
    <property type="protein sequence ID" value="KAA9130332.1"/>
    <property type="molecule type" value="Genomic_DNA"/>
</dbReference>
<comment type="catalytic activity">
    <reaction evidence="10 11">
        <text>nicotinate beta-D-ribonucleotide + ATP + H(+) = deamido-NAD(+) + diphosphate</text>
        <dbReference type="Rhea" id="RHEA:22860"/>
        <dbReference type="ChEBI" id="CHEBI:15378"/>
        <dbReference type="ChEBI" id="CHEBI:30616"/>
        <dbReference type="ChEBI" id="CHEBI:33019"/>
        <dbReference type="ChEBI" id="CHEBI:57502"/>
        <dbReference type="ChEBI" id="CHEBI:58437"/>
        <dbReference type="EC" id="2.7.7.18"/>
    </reaction>
</comment>
<organism evidence="13 14">
    <name type="scientific">Marinihelvus fidelis</name>
    <dbReference type="NCBI Taxonomy" id="2613842"/>
    <lineage>
        <taxon>Bacteria</taxon>
        <taxon>Pseudomonadati</taxon>
        <taxon>Pseudomonadota</taxon>
        <taxon>Gammaproteobacteria</taxon>
        <taxon>Chromatiales</taxon>
        <taxon>Wenzhouxiangellaceae</taxon>
        <taxon>Marinihelvus</taxon>
    </lineage>
</organism>
<sequence>MGLFGGTFDPVHRGHIQVALDASEALEIDDFRLLPAGDPPHRMGTHAPAADRVAMLELALRGYSGLSIDTREVDREGPSYMVDTLEELRQAHPDAPLVLVLGQDAANGLHRWHRWQRLPALAHLVVMTRPGERPMYGGQLGTALAHRETREIARLKDSTAGLLLHLDVSQMDVSSTEIRRRIAAGDPVVTLLPPGVLGYIEEHGLYRDVRAL</sequence>
<accession>A0A5N0T641</accession>
<evidence type="ECO:0000256" key="6">
    <source>
        <dbReference type="ARBA" id="ARBA00022695"/>
    </source>
</evidence>
<evidence type="ECO:0000313" key="14">
    <source>
        <dbReference type="Proteomes" id="UP000325372"/>
    </source>
</evidence>
<evidence type="ECO:0000256" key="1">
    <source>
        <dbReference type="ARBA" id="ARBA00002324"/>
    </source>
</evidence>
<gene>
    <name evidence="11 13" type="primary">nadD</name>
    <name evidence="13" type="ORF">F3N42_12940</name>
</gene>
<evidence type="ECO:0000256" key="5">
    <source>
        <dbReference type="ARBA" id="ARBA00022679"/>
    </source>
</evidence>
<dbReference type="InterPro" id="IPR004821">
    <property type="entry name" value="Cyt_trans-like"/>
</dbReference>
<comment type="pathway">
    <text evidence="2 11">Cofactor biosynthesis; NAD(+) biosynthesis; deamido-NAD(+) from nicotinate D-ribonucleotide: step 1/1.</text>
</comment>
<dbReference type="NCBIfam" id="TIGR00482">
    <property type="entry name" value="nicotinate (nicotinamide) nucleotide adenylyltransferase"/>
    <property type="match status" value="1"/>
</dbReference>
<evidence type="ECO:0000256" key="2">
    <source>
        <dbReference type="ARBA" id="ARBA00005019"/>
    </source>
</evidence>
<evidence type="ECO:0000256" key="7">
    <source>
        <dbReference type="ARBA" id="ARBA00022741"/>
    </source>
</evidence>
<keyword evidence="9 11" id="KW-0520">NAD</keyword>
<keyword evidence="6 11" id="KW-0548">Nucleotidyltransferase</keyword>
<comment type="caution">
    <text evidence="13">The sequence shown here is derived from an EMBL/GenBank/DDBJ whole genome shotgun (WGS) entry which is preliminary data.</text>
</comment>
<keyword evidence="8 11" id="KW-0067">ATP-binding</keyword>